<comment type="caution">
    <text evidence="5">The sequence shown here is derived from an EMBL/GenBank/DDBJ whole genome shotgun (WGS) entry which is preliminary data.</text>
</comment>
<dbReference type="InterPro" id="IPR012677">
    <property type="entry name" value="Nucleotide-bd_a/b_plait_sf"/>
</dbReference>
<feature type="compositionally biased region" description="Low complexity" evidence="3">
    <location>
        <begin position="291"/>
        <end position="303"/>
    </location>
</feature>
<feature type="compositionally biased region" description="Basic and acidic residues" evidence="3">
    <location>
        <begin position="248"/>
        <end position="257"/>
    </location>
</feature>
<dbReference type="AlphaFoldDB" id="A0A9D3S990"/>
<feature type="region of interest" description="Disordered" evidence="3">
    <location>
        <begin position="485"/>
        <end position="522"/>
    </location>
</feature>
<feature type="compositionally biased region" description="Acidic residues" evidence="3">
    <location>
        <begin position="308"/>
        <end position="330"/>
    </location>
</feature>
<feature type="compositionally biased region" description="Basic and acidic residues" evidence="3">
    <location>
        <begin position="273"/>
        <end position="290"/>
    </location>
</feature>
<dbReference type="PANTHER" id="PTHR21678">
    <property type="entry name" value="GROWTH INHIBITION AND DIFFERENTIATION RELATED PROTEIN 88"/>
    <property type="match status" value="1"/>
</dbReference>
<gene>
    <name evidence="5" type="ORF">KOW79_020937</name>
</gene>
<dbReference type="InterPro" id="IPR039884">
    <property type="entry name" value="R3HC1/R3HCL"/>
</dbReference>
<name>A0A9D3S990_9TELE</name>
<protein>
    <recommendedName>
        <fullName evidence="4">Golgin subfamily A member 7/ERF4 domain-containing protein</fullName>
    </recommendedName>
</protein>
<comment type="subcellular location">
    <subcellularLocation>
        <location evidence="1">Membrane</location>
    </subcellularLocation>
</comment>
<feature type="domain" description="Golgin subfamily A member 7/ERF4" evidence="4">
    <location>
        <begin position="21"/>
        <end position="133"/>
    </location>
</feature>
<dbReference type="InterPro" id="IPR019383">
    <property type="entry name" value="Golgin_A_7/ERF4"/>
</dbReference>
<evidence type="ECO:0000313" key="6">
    <source>
        <dbReference type="Proteomes" id="UP000824219"/>
    </source>
</evidence>
<feature type="compositionally biased region" description="Polar residues" evidence="3">
    <location>
        <begin position="342"/>
        <end position="351"/>
    </location>
</feature>
<sequence>MATEFHNLQELRHSASLANKVFIQRDYTEGTVCKFQTKFPSELDSRIEKTLFEDTVKTLNNYYAEAEKIGGHAYLEGCLACITAYLIFLCMETRYEKVLKKISRYIQEQNEKIYAPRGLLITDPIERGMRVIEISIYEDRDAASVNGDVITRRPKTSGYGFNILASLCAERKFYMVMEESSQLKAEPKPSAQSRDRKPDMAIYVPKGRQGGSQPHSREKPQTEGDKKPKGRPRYTDKSRKYNSKNKKDRSGDKKDTGDQGLPDGDDEPNSKGGAEEKGVEKENVDQRISSEDVSTTTHTTSEIKTAETEEEEEEREEGDNWDSLFTDDGECLNPHLLEEISQKTGQRNKASVQEPRFDYYNWTPEDEEEVELREDELSHIVEIYDFPTEFKTEDLIRAFCSYQQKGFDIKWIDDTHALGLFSSPIAARDALRTKHPMLKVRPLSKSSSATKAKARASSDYLLPAKERPQTSAALARRLVTGALGVKSTQSREEREAERNQLRQAREQKRLAAKQREDAWEGR</sequence>
<evidence type="ECO:0000256" key="1">
    <source>
        <dbReference type="ARBA" id="ARBA00004370"/>
    </source>
</evidence>
<organism evidence="5 6">
    <name type="scientific">Hemibagrus wyckioides</name>
    <dbReference type="NCBI Taxonomy" id="337641"/>
    <lineage>
        <taxon>Eukaryota</taxon>
        <taxon>Metazoa</taxon>
        <taxon>Chordata</taxon>
        <taxon>Craniata</taxon>
        <taxon>Vertebrata</taxon>
        <taxon>Euteleostomi</taxon>
        <taxon>Actinopterygii</taxon>
        <taxon>Neopterygii</taxon>
        <taxon>Teleostei</taxon>
        <taxon>Ostariophysi</taxon>
        <taxon>Siluriformes</taxon>
        <taxon>Bagridae</taxon>
        <taxon>Hemibagrus</taxon>
    </lineage>
</organism>
<feature type="region of interest" description="Disordered" evidence="3">
    <location>
        <begin position="179"/>
        <end position="355"/>
    </location>
</feature>
<dbReference type="PANTHER" id="PTHR21678:SF7">
    <property type="entry name" value="COILED-COIL DOMAIN-CONTAINING PROTEIN R3HCC1L"/>
    <property type="match status" value="1"/>
</dbReference>
<dbReference type="GO" id="GO:0016020">
    <property type="term" value="C:membrane"/>
    <property type="evidence" value="ECO:0007669"/>
    <property type="project" value="UniProtKB-SubCell"/>
</dbReference>
<evidence type="ECO:0000259" key="4">
    <source>
        <dbReference type="Pfam" id="PF10256"/>
    </source>
</evidence>
<feature type="region of interest" description="Disordered" evidence="3">
    <location>
        <begin position="441"/>
        <end position="469"/>
    </location>
</feature>
<keyword evidence="6" id="KW-1185">Reference proteome</keyword>
<proteinExistence type="predicted"/>
<feature type="compositionally biased region" description="Basic and acidic residues" evidence="3">
    <location>
        <begin position="489"/>
        <end position="522"/>
    </location>
</feature>
<dbReference type="Pfam" id="PF10256">
    <property type="entry name" value="Erf4"/>
    <property type="match status" value="1"/>
</dbReference>
<dbReference type="Proteomes" id="UP000824219">
    <property type="component" value="Linkage Group LG26"/>
</dbReference>
<reference evidence="5 6" key="1">
    <citation type="submission" date="2021-06" db="EMBL/GenBank/DDBJ databases">
        <title>Chromosome-level genome assembly of the red-tail catfish (Hemibagrus wyckioides).</title>
        <authorList>
            <person name="Shao F."/>
        </authorList>
    </citation>
    <scope>NUCLEOTIDE SEQUENCE [LARGE SCALE GENOMIC DNA]</scope>
    <source>
        <strain evidence="5">EC202008001</strain>
        <tissue evidence="5">Blood</tissue>
    </source>
</reference>
<evidence type="ECO:0000256" key="2">
    <source>
        <dbReference type="ARBA" id="ARBA00023136"/>
    </source>
</evidence>
<feature type="compositionally biased region" description="Basic and acidic residues" evidence="3">
    <location>
        <begin position="215"/>
        <end position="239"/>
    </location>
</feature>
<accession>A0A9D3S990</accession>
<dbReference type="OrthoDB" id="5418203at2759"/>
<evidence type="ECO:0000256" key="3">
    <source>
        <dbReference type="SAM" id="MobiDB-lite"/>
    </source>
</evidence>
<dbReference type="EMBL" id="JAHKSW010000026">
    <property type="protein sequence ID" value="KAG7316071.1"/>
    <property type="molecule type" value="Genomic_DNA"/>
</dbReference>
<dbReference type="Gene3D" id="3.30.70.330">
    <property type="match status" value="1"/>
</dbReference>
<evidence type="ECO:0000313" key="5">
    <source>
        <dbReference type="EMBL" id="KAG7316071.1"/>
    </source>
</evidence>
<keyword evidence="2" id="KW-0472">Membrane</keyword>
<feature type="compositionally biased region" description="Low complexity" evidence="3">
    <location>
        <begin position="444"/>
        <end position="458"/>
    </location>
</feature>